<evidence type="ECO:0000313" key="12">
    <source>
        <dbReference type="Proteomes" id="UP000569018"/>
    </source>
</evidence>
<organism evidence="8 13">
    <name type="scientific">Candidatus Hakubella thermalkaliphila</name>
    <dbReference type="NCBI Taxonomy" id="2754717"/>
    <lineage>
        <taxon>Bacteria</taxon>
        <taxon>Bacillati</taxon>
        <taxon>Actinomycetota</taxon>
        <taxon>Actinomycetota incertae sedis</taxon>
        <taxon>Candidatus Hakubellales</taxon>
        <taxon>Candidatus Hakubellaceae</taxon>
        <taxon>Candidatus Hakubella</taxon>
    </lineage>
</organism>
<keyword evidence="2" id="KW-1003">Cell membrane</keyword>
<reference evidence="12 13" key="1">
    <citation type="journal article" date="2020" name="Front. Microbiol.">
        <title>Single-cell genomics of novel Actinobacteria with the Wood-Ljungdahl pathway discovered in a serpentinizing system.</title>
        <authorList>
            <person name="Merino N."/>
            <person name="Kawai M."/>
            <person name="Boyd E.S."/>
            <person name="Colman D.R."/>
            <person name="McGlynn S.E."/>
            <person name="Nealson K.H."/>
            <person name="Kurokawa K."/>
            <person name="Hongoh Y."/>
        </authorList>
    </citation>
    <scope>NUCLEOTIDE SEQUENCE [LARGE SCALE GENOMIC DNA]</scope>
    <source>
        <strain evidence="8 13">S03</strain>
        <strain evidence="9 14">S09_30</strain>
        <strain evidence="10 15">S34</strain>
        <strain evidence="11 12">S47</strain>
    </source>
</reference>
<dbReference type="EMBL" id="BLRZ01000016">
    <property type="protein sequence ID" value="GFP29610.1"/>
    <property type="molecule type" value="Genomic_DNA"/>
</dbReference>
<dbReference type="EMBL" id="BLSD01000035">
    <property type="protein sequence ID" value="GFP39169.1"/>
    <property type="molecule type" value="Genomic_DNA"/>
</dbReference>
<evidence type="ECO:0000256" key="4">
    <source>
        <dbReference type="ARBA" id="ARBA00022989"/>
    </source>
</evidence>
<evidence type="ECO:0000313" key="13">
    <source>
        <dbReference type="Proteomes" id="UP000574717"/>
    </source>
</evidence>
<gene>
    <name evidence="8" type="ORF">HKBW3S03_00332</name>
    <name evidence="9" type="ORF">HKBW3S09_00126</name>
    <name evidence="10" type="ORF">HKBW3S34_00530</name>
    <name evidence="11" type="ORF">HKBW3S47_00869</name>
</gene>
<dbReference type="EMBL" id="BLRU01000016">
    <property type="protein sequence ID" value="GFP18827.1"/>
    <property type="molecule type" value="Genomic_DNA"/>
</dbReference>
<feature type="domain" description="Type II secretion system protein GspF" evidence="7">
    <location>
        <begin position="182"/>
        <end position="307"/>
    </location>
</feature>
<evidence type="ECO:0000313" key="14">
    <source>
        <dbReference type="Proteomes" id="UP000585609"/>
    </source>
</evidence>
<sequence length="322" mass="36079">MNTEVFIKLVEFMDLGQRFYLSLGAAFLSVLFLVLFVGLSMRGKSRGGPLDRLGRYFSHVEDQRQVVSPFMERAILPFWRKVASLVIRISPGGIIEAAEQRLVLAGSLEKVGVDVYLFTKILFPFGMLFLTILLYLFLSPTPLLSVILIGSIPLSYFLPDFYLKRRIEKRQTEIKKTLPDALDMLVISVEAGMGFDQALHKVAGNIKGALAEELNKMLQEMGAGLARRDALRNLARRTDVADLNAFVAAMIHADIFGLSIGRVLRVQASDMRSRRRQHAEEMGAKTPVKLVLPLILCIFPALLTVILGPAVIRIYYTLIQRL</sequence>
<comment type="caution">
    <text evidence="8">The sequence shown here is derived from an EMBL/GenBank/DDBJ whole genome shotgun (WGS) entry which is preliminary data.</text>
</comment>
<evidence type="ECO:0000256" key="2">
    <source>
        <dbReference type="ARBA" id="ARBA00022475"/>
    </source>
</evidence>
<name>A0A6V8NFI8_9ACTN</name>
<dbReference type="Proteomes" id="UP000585609">
    <property type="component" value="Unassembled WGS sequence"/>
</dbReference>
<comment type="subcellular location">
    <subcellularLocation>
        <location evidence="1">Cell membrane</location>
        <topology evidence="1">Multi-pass membrane protein</topology>
    </subcellularLocation>
</comment>
<keyword evidence="5 6" id="KW-0472">Membrane</keyword>
<dbReference type="PANTHER" id="PTHR35007">
    <property type="entry name" value="INTEGRAL MEMBRANE PROTEIN-RELATED"/>
    <property type="match status" value="1"/>
</dbReference>
<feature type="transmembrane region" description="Helical" evidence="6">
    <location>
        <begin position="143"/>
        <end position="163"/>
    </location>
</feature>
<evidence type="ECO:0000313" key="15">
    <source>
        <dbReference type="Proteomes" id="UP000588083"/>
    </source>
</evidence>
<dbReference type="Proteomes" id="UP000574717">
    <property type="component" value="Unassembled WGS sequence"/>
</dbReference>
<dbReference type="EMBL" id="BLRW01000008">
    <property type="protein sequence ID" value="GFP22658.1"/>
    <property type="molecule type" value="Genomic_DNA"/>
</dbReference>
<feature type="transmembrane region" description="Helical" evidence="6">
    <location>
        <begin position="20"/>
        <end position="39"/>
    </location>
</feature>
<evidence type="ECO:0000256" key="3">
    <source>
        <dbReference type="ARBA" id="ARBA00022692"/>
    </source>
</evidence>
<dbReference type="RefSeq" id="WP_176235582.1">
    <property type="nucleotide sequence ID" value="NZ_BLRU01000016.1"/>
</dbReference>
<proteinExistence type="predicted"/>
<evidence type="ECO:0000256" key="5">
    <source>
        <dbReference type="ARBA" id="ARBA00023136"/>
    </source>
</evidence>
<evidence type="ECO:0000313" key="9">
    <source>
        <dbReference type="EMBL" id="GFP22658.1"/>
    </source>
</evidence>
<evidence type="ECO:0000313" key="11">
    <source>
        <dbReference type="EMBL" id="GFP39169.1"/>
    </source>
</evidence>
<keyword evidence="4 6" id="KW-1133">Transmembrane helix</keyword>
<feature type="transmembrane region" description="Helical" evidence="6">
    <location>
        <begin position="243"/>
        <end position="264"/>
    </location>
</feature>
<dbReference type="Pfam" id="PF00482">
    <property type="entry name" value="T2SSF"/>
    <property type="match status" value="1"/>
</dbReference>
<protein>
    <submittedName>
        <fullName evidence="8">Tight adherence protein C</fullName>
    </submittedName>
</protein>
<evidence type="ECO:0000313" key="10">
    <source>
        <dbReference type="EMBL" id="GFP29610.1"/>
    </source>
</evidence>
<dbReference type="GO" id="GO:0005886">
    <property type="term" value="C:plasma membrane"/>
    <property type="evidence" value="ECO:0007669"/>
    <property type="project" value="UniProtKB-SubCell"/>
</dbReference>
<dbReference type="AlphaFoldDB" id="A0A6V8NFI8"/>
<evidence type="ECO:0000313" key="8">
    <source>
        <dbReference type="EMBL" id="GFP18827.1"/>
    </source>
</evidence>
<dbReference type="Proteomes" id="UP000588083">
    <property type="component" value="Unassembled WGS sequence"/>
</dbReference>
<dbReference type="Proteomes" id="UP000569018">
    <property type="component" value="Unassembled WGS sequence"/>
</dbReference>
<keyword evidence="3 6" id="KW-0812">Transmembrane</keyword>
<dbReference type="InterPro" id="IPR018076">
    <property type="entry name" value="T2SS_GspF_dom"/>
</dbReference>
<evidence type="ECO:0000259" key="7">
    <source>
        <dbReference type="Pfam" id="PF00482"/>
    </source>
</evidence>
<keyword evidence="15" id="KW-1185">Reference proteome</keyword>
<feature type="transmembrane region" description="Helical" evidence="6">
    <location>
        <begin position="115"/>
        <end position="137"/>
    </location>
</feature>
<feature type="transmembrane region" description="Helical" evidence="6">
    <location>
        <begin position="290"/>
        <end position="316"/>
    </location>
</feature>
<dbReference type="PANTHER" id="PTHR35007:SF2">
    <property type="entry name" value="PILUS ASSEMBLE PROTEIN"/>
    <property type="match status" value="1"/>
</dbReference>
<evidence type="ECO:0000256" key="6">
    <source>
        <dbReference type="SAM" id="Phobius"/>
    </source>
</evidence>
<evidence type="ECO:0000256" key="1">
    <source>
        <dbReference type="ARBA" id="ARBA00004651"/>
    </source>
</evidence>
<accession>A0A6V8NFI8</accession>